<evidence type="ECO:0000313" key="1">
    <source>
        <dbReference type="EMBL" id="PAX51716.1"/>
    </source>
</evidence>
<dbReference type="AlphaFoldDB" id="A0A2A2TDJ7"/>
<organism evidence="1 2">
    <name type="scientific">Brunnivagina elsteri CCALA 953</name>
    <dbReference type="NCBI Taxonomy" id="987040"/>
    <lineage>
        <taxon>Bacteria</taxon>
        <taxon>Bacillati</taxon>
        <taxon>Cyanobacteriota</taxon>
        <taxon>Cyanophyceae</taxon>
        <taxon>Nostocales</taxon>
        <taxon>Calotrichaceae</taxon>
        <taxon>Brunnivagina</taxon>
    </lineage>
</organism>
<sequence length="83" mass="8914">ELNRAKNYAREAAEEINGGLSNYRAENLIYGHAAEAPYKDNGNGTLTFTFTGHKPGSSIPTAKSIVTVSKDSSRIAVEDNSLI</sequence>
<comment type="caution">
    <text evidence="1">The sequence shown here is derived from an EMBL/GenBank/DDBJ whole genome shotgun (WGS) entry which is preliminary data.</text>
</comment>
<protein>
    <submittedName>
        <fullName evidence="1">Uncharacterized protein</fullName>
    </submittedName>
</protein>
<name>A0A2A2TDJ7_9CYAN</name>
<proteinExistence type="predicted"/>
<reference evidence="1 2" key="1">
    <citation type="submission" date="2017-08" db="EMBL/GenBank/DDBJ databases">
        <title>Draft genome sequence of filamentous cyanobacterium Calothrix elsteri CCALA 953.</title>
        <authorList>
            <person name="Gagunashvili A.N."/>
            <person name="Elster J."/>
            <person name="Andresson O.S."/>
        </authorList>
    </citation>
    <scope>NUCLEOTIDE SEQUENCE [LARGE SCALE GENOMIC DNA]</scope>
    <source>
        <strain evidence="1 2">CCALA 953</strain>
    </source>
</reference>
<evidence type="ECO:0000313" key="2">
    <source>
        <dbReference type="Proteomes" id="UP000218238"/>
    </source>
</evidence>
<gene>
    <name evidence="1" type="ORF">CK510_23325</name>
</gene>
<keyword evidence="2" id="KW-1185">Reference proteome</keyword>
<dbReference type="EMBL" id="NTFS01000347">
    <property type="protein sequence ID" value="PAX51716.1"/>
    <property type="molecule type" value="Genomic_DNA"/>
</dbReference>
<dbReference type="RefSeq" id="WP_211293275.1">
    <property type="nucleotide sequence ID" value="NZ_NTFS01000347.1"/>
</dbReference>
<dbReference type="Proteomes" id="UP000218238">
    <property type="component" value="Unassembled WGS sequence"/>
</dbReference>
<accession>A0A2A2TDJ7</accession>
<feature type="non-terminal residue" evidence="1">
    <location>
        <position position="1"/>
    </location>
</feature>